<evidence type="ECO:0000256" key="1">
    <source>
        <dbReference type="SAM" id="MobiDB-lite"/>
    </source>
</evidence>
<gene>
    <name evidence="2" type="ORF">FPK87_28250</name>
</gene>
<sequence>ACTVVGGNPAQIIKRLPPTNP</sequence>
<evidence type="ECO:0000313" key="2">
    <source>
        <dbReference type="EMBL" id="MDR8264317.1"/>
    </source>
</evidence>
<feature type="region of interest" description="Disordered" evidence="1">
    <location>
        <begin position="1"/>
        <end position="21"/>
    </location>
</feature>
<name>A0ABD5DH20_ACIBA</name>
<dbReference type="AlphaFoldDB" id="A0ABD5DH20"/>
<comment type="caution">
    <text evidence="2">The sequence shown here is derived from an EMBL/GenBank/DDBJ whole genome shotgun (WGS) entry which is preliminary data.</text>
</comment>
<organism evidence="2">
    <name type="scientific">Acinetobacter baumannii</name>
    <dbReference type="NCBI Taxonomy" id="470"/>
    <lineage>
        <taxon>Bacteria</taxon>
        <taxon>Pseudomonadati</taxon>
        <taxon>Pseudomonadota</taxon>
        <taxon>Gammaproteobacteria</taxon>
        <taxon>Moraxellales</taxon>
        <taxon>Moraxellaceae</taxon>
        <taxon>Acinetobacter</taxon>
        <taxon>Acinetobacter calcoaceticus/baumannii complex</taxon>
    </lineage>
</organism>
<reference evidence="2" key="1">
    <citation type="submission" date="2019-07" db="EMBL/GenBank/DDBJ databases">
        <title>Biological characteristics of mucoid Acinetobacter baumannii from a general hospital in China.</title>
        <authorList>
            <person name="Hua X."/>
            <person name="Yu Y."/>
        </authorList>
    </citation>
    <scope>NUCLEOTIDE SEQUENCE [LARGE SCALE GENOMIC DNA]</scope>
    <source>
        <strain evidence="2">N41</strain>
    </source>
</reference>
<protein>
    <submittedName>
        <fullName evidence="2">Maltose O-acetyltransferase</fullName>
    </submittedName>
</protein>
<dbReference type="EMBL" id="VMBB01001676">
    <property type="protein sequence ID" value="MDR8264317.1"/>
    <property type="molecule type" value="Genomic_DNA"/>
</dbReference>
<feature type="non-terminal residue" evidence="2">
    <location>
        <position position="1"/>
    </location>
</feature>
<accession>A0ABD5DH20</accession>
<proteinExistence type="predicted"/>